<dbReference type="InterPro" id="IPR001611">
    <property type="entry name" value="Leu-rich_rpt"/>
</dbReference>
<gene>
    <name evidence="18" type="ORF">Plil01_001802300</name>
</gene>
<keyword evidence="10 15" id="KW-0802">TPR repeat</keyword>
<feature type="compositionally biased region" description="Polar residues" evidence="16">
    <location>
        <begin position="1145"/>
        <end position="1156"/>
    </location>
</feature>
<evidence type="ECO:0000256" key="3">
    <source>
        <dbReference type="ARBA" id="ARBA00004496"/>
    </source>
</evidence>
<evidence type="ECO:0000256" key="7">
    <source>
        <dbReference type="ARBA" id="ARBA00022490"/>
    </source>
</evidence>
<comment type="similarity">
    <text evidence="4">Belongs to the peroxisomal targeting signal receptor family.</text>
</comment>
<evidence type="ECO:0000256" key="8">
    <source>
        <dbReference type="ARBA" id="ARBA00022737"/>
    </source>
</evidence>
<evidence type="ECO:0000256" key="13">
    <source>
        <dbReference type="ARBA" id="ARBA00023140"/>
    </source>
</evidence>
<dbReference type="OrthoDB" id="428159at2759"/>
<evidence type="ECO:0000256" key="12">
    <source>
        <dbReference type="ARBA" id="ARBA00022853"/>
    </source>
</evidence>
<feature type="region of interest" description="Disordered" evidence="16">
    <location>
        <begin position="34"/>
        <end position="56"/>
    </location>
</feature>
<dbReference type="SMART" id="SM00028">
    <property type="entry name" value="TPR"/>
    <property type="match status" value="4"/>
</dbReference>
<feature type="repeat" description="TPR" evidence="15">
    <location>
        <begin position="590"/>
        <end position="623"/>
    </location>
</feature>
<feature type="region of interest" description="Disordered" evidence="16">
    <location>
        <begin position="1135"/>
        <end position="1156"/>
    </location>
</feature>
<dbReference type="InterPro" id="IPR009543">
    <property type="entry name" value="VPS13_VAB"/>
</dbReference>
<feature type="domain" description="EF-hand" evidence="17">
    <location>
        <begin position="2587"/>
        <end position="2622"/>
    </location>
</feature>
<evidence type="ECO:0000259" key="17">
    <source>
        <dbReference type="PROSITE" id="PS50222"/>
    </source>
</evidence>
<dbReference type="InterPro" id="IPR019734">
    <property type="entry name" value="TPR_rpt"/>
</dbReference>
<accession>A0A9W7D946</accession>
<dbReference type="PROSITE" id="PS51450">
    <property type="entry name" value="LRR"/>
    <property type="match status" value="4"/>
</dbReference>
<dbReference type="GO" id="GO:0005829">
    <property type="term" value="C:cytosol"/>
    <property type="evidence" value="ECO:0007669"/>
    <property type="project" value="TreeGrafter"/>
</dbReference>
<dbReference type="SMART" id="SM00239">
    <property type="entry name" value="C2"/>
    <property type="match status" value="1"/>
</dbReference>
<evidence type="ECO:0000256" key="16">
    <source>
        <dbReference type="SAM" id="MobiDB-lite"/>
    </source>
</evidence>
<dbReference type="Pfam" id="PF13499">
    <property type="entry name" value="EF-hand_7"/>
    <property type="match status" value="1"/>
</dbReference>
<dbReference type="GO" id="GO:0006325">
    <property type="term" value="P:chromatin organization"/>
    <property type="evidence" value="ECO:0007669"/>
    <property type="project" value="UniProtKB-KW"/>
</dbReference>
<dbReference type="SUPFAM" id="SSF52075">
    <property type="entry name" value="Outer arm dynein light chain 1"/>
    <property type="match status" value="1"/>
</dbReference>
<evidence type="ECO:0000256" key="5">
    <source>
        <dbReference type="ARBA" id="ARBA00010999"/>
    </source>
</evidence>
<keyword evidence="13" id="KW-0576">Peroxisome</keyword>
<dbReference type="SUPFAM" id="SSF47473">
    <property type="entry name" value="EF-hand"/>
    <property type="match status" value="1"/>
</dbReference>
<dbReference type="Proteomes" id="UP001165083">
    <property type="component" value="Unassembled WGS sequence"/>
</dbReference>
<protein>
    <submittedName>
        <fullName evidence="18">Unnamed protein product</fullName>
    </submittedName>
</protein>
<dbReference type="InterPro" id="IPR032675">
    <property type="entry name" value="LRR_dom_sf"/>
</dbReference>
<comment type="subcellular location">
    <subcellularLocation>
        <location evidence="2">Chromosome</location>
    </subcellularLocation>
    <subcellularLocation>
        <location evidence="3">Cytoplasm</location>
    </subcellularLocation>
    <subcellularLocation>
        <location evidence="1">Peroxisome</location>
    </subcellularLocation>
</comment>
<dbReference type="FunFam" id="3.80.10.10:FF:001343">
    <property type="entry name" value="Dynein assembly factor 1"/>
    <property type="match status" value="1"/>
</dbReference>
<dbReference type="InterPro" id="IPR011992">
    <property type="entry name" value="EF-hand-dom_pair"/>
</dbReference>
<feature type="compositionally biased region" description="Basic and acidic residues" evidence="16">
    <location>
        <begin position="2624"/>
        <end position="2634"/>
    </location>
</feature>
<dbReference type="SUPFAM" id="SSF48452">
    <property type="entry name" value="TPR-like"/>
    <property type="match status" value="1"/>
</dbReference>
<evidence type="ECO:0000256" key="10">
    <source>
        <dbReference type="ARBA" id="ARBA00022803"/>
    </source>
</evidence>
<dbReference type="Gene3D" id="2.60.40.150">
    <property type="entry name" value="C2 domain"/>
    <property type="match status" value="1"/>
</dbReference>
<dbReference type="PANTHER" id="PTHR10130">
    <property type="entry name" value="PEROXISOMAL TARGETING SIGNAL 1 RECEPTOR PEX5"/>
    <property type="match status" value="1"/>
</dbReference>
<dbReference type="Gene3D" id="6.10.280.230">
    <property type="match status" value="1"/>
</dbReference>
<dbReference type="InterPro" id="IPR018247">
    <property type="entry name" value="EF_Hand_1_Ca_BS"/>
</dbReference>
<keyword evidence="12" id="KW-0156">Chromatin regulator</keyword>
<evidence type="ECO:0000313" key="18">
    <source>
        <dbReference type="EMBL" id="GMF65342.1"/>
    </source>
</evidence>
<dbReference type="GO" id="GO:0005694">
    <property type="term" value="C:chromosome"/>
    <property type="evidence" value="ECO:0007669"/>
    <property type="project" value="UniProtKB-SubCell"/>
</dbReference>
<dbReference type="InterPro" id="IPR024111">
    <property type="entry name" value="PEX5/PEX5L"/>
</dbReference>
<evidence type="ECO:0000256" key="4">
    <source>
        <dbReference type="ARBA" id="ARBA00005348"/>
    </source>
</evidence>
<comment type="caution">
    <text evidence="18">The sequence shown here is derived from an EMBL/GenBank/DDBJ whole genome shotgun (WGS) entry which is preliminary data.</text>
</comment>
<evidence type="ECO:0000256" key="15">
    <source>
        <dbReference type="PROSITE-ProRule" id="PRU00339"/>
    </source>
</evidence>
<feature type="region of interest" description="Disordered" evidence="16">
    <location>
        <begin position="4093"/>
        <end position="4117"/>
    </location>
</feature>
<feature type="repeat" description="TPR" evidence="15">
    <location>
        <begin position="489"/>
        <end position="522"/>
    </location>
</feature>
<evidence type="ECO:0000256" key="9">
    <source>
        <dbReference type="ARBA" id="ARBA00022763"/>
    </source>
</evidence>
<evidence type="ECO:0000256" key="14">
    <source>
        <dbReference type="ARBA" id="ARBA00023204"/>
    </source>
</evidence>
<dbReference type="Gene3D" id="1.10.238.10">
    <property type="entry name" value="EF-hand"/>
    <property type="match status" value="2"/>
</dbReference>
<dbReference type="InterPro" id="IPR035892">
    <property type="entry name" value="C2_domain_sf"/>
</dbReference>
<dbReference type="FunFam" id="1.10.238.10:FF:000859">
    <property type="entry name" value="Uncharacterized protein"/>
    <property type="match status" value="1"/>
</dbReference>
<dbReference type="GO" id="GO:0005052">
    <property type="term" value="F:peroxisome matrix targeting signal-1 binding"/>
    <property type="evidence" value="ECO:0007669"/>
    <property type="project" value="TreeGrafter"/>
</dbReference>
<name>A0A9W7D946_9STRA</name>
<evidence type="ECO:0000256" key="1">
    <source>
        <dbReference type="ARBA" id="ARBA00004275"/>
    </source>
</evidence>
<reference evidence="18" key="1">
    <citation type="submission" date="2023-04" db="EMBL/GenBank/DDBJ databases">
        <title>Phytophthora lilii NBRC 32176.</title>
        <authorList>
            <person name="Ichikawa N."/>
            <person name="Sato H."/>
            <person name="Tonouchi N."/>
        </authorList>
    </citation>
    <scope>NUCLEOTIDE SEQUENCE</scope>
    <source>
        <strain evidence="18">NBRC 32176</strain>
    </source>
</reference>
<evidence type="ECO:0000256" key="6">
    <source>
        <dbReference type="ARBA" id="ARBA00022454"/>
    </source>
</evidence>
<comment type="similarity">
    <text evidence="5">Belongs to the Tonsoku family.</text>
</comment>
<keyword evidence="7" id="KW-0963">Cytoplasm</keyword>
<keyword evidence="9" id="KW-0227">DNA damage</keyword>
<dbReference type="CDD" id="cd00051">
    <property type="entry name" value="EFh"/>
    <property type="match status" value="2"/>
</dbReference>
<organism evidence="18 19">
    <name type="scientific">Phytophthora lilii</name>
    <dbReference type="NCBI Taxonomy" id="2077276"/>
    <lineage>
        <taxon>Eukaryota</taxon>
        <taxon>Sar</taxon>
        <taxon>Stramenopiles</taxon>
        <taxon>Oomycota</taxon>
        <taxon>Peronosporomycetes</taxon>
        <taxon>Peronosporales</taxon>
        <taxon>Peronosporaceae</taxon>
        <taxon>Phytophthora</taxon>
    </lineage>
</organism>
<dbReference type="PROSITE" id="PS00018">
    <property type="entry name" value="EF_HAND_1"/>
    <property type="match status" value="4"/>
</dbReference>
<dbReference type="GO" id="GO:0016560">
    <property type="term" value="P:protein import into peroxisome matrix, docking"/>
    <property type="evidence" value="ECO:0007669"/>
    <property type="project" value="TreeGrafter"/>
</dbReference>
<dbReference type="PROSITE" id="PS50005">
    <property type="entry name" value="TPR"/>
    <property type="match status" value="2"/>
</dbReference>
<dbReference type="InterPro" id="IPR011990">
    <property type="entry name" value="TPR-like_helical_dom_sf"/>
</dbReference>
<evidence type="ECO:0000313" key="19">
    <source>
        <dbReference type="Proteomes" id="UP001165083"/>
    </source>
</evidence>
<dbReference type="GO" id="GO:0005778">
    <property type="term" value="C:peroxisomal membrane"/>
    <property type="evidence" value="ECO:0007669"/>
    <property type="project" value="TreeGrafter"/>
</dbReference>
<dbReference type="SUPFAM" id="SSF49562">
    <property type="entry name" value="C2 domain (Calcium/lipid-binding domain, CaLB)"/>
    <property type="match status" value="1"/>
</dbReference>
<dbReference type="PROSITE" id="PS50222">
    <property type="entry name" value="EF_HAND_2"/>
    <property type="match status" value="4"/>
</dbReference>
<feature type="domain" description="EF-hand" evidence="17">
    <location>
        <begin position="2147"/>
        <end position="2182"/>
    </location>
</feature>
<sequence>MGTPDSLLCTRPSARRHGYKYDCGAKCGPAYASQATGKLEGRSRHTRRPSGAPTSREMDVLGKIVQGTGCAVDGTVAAQNPLSRALDSVAQSHARGRQARGPMAPYGARSELQMQMQRPGMAQGTDSQFLAAIEQEAASRSRMEAAFRSGEAQQQQMHAHQASMEAAFGEAQRAHFQHMQGPPPPPMMSPQMMHPRAMQHDAWVEDFRSNHLDDAWQTAGKSHQEVAWEETKAPVPMMHQPMLHAASAPVQQVDAPLEQAAQEAAKNLEAQQASSEMARTMSQNPDPKWQNSQFLKFMNQVSSGEVQIDEEKNEVVGGELKMEGALEGAWEDTADVRSNRDLFDSSWQQSGNASAAAMESAFAEGGAAHAYPLEMEGAWKEAGAAQPTGLDQAWGDSKTAEEKAMDSAWGDSDNLEAIWEKAMAEAKTTDPFEDAWENATNQDYTYKAENPFLDSSENFQKGVEFFKSGHLDDAILAFEAEVQQHPDNSEAWRMLGECHAENDEDKSAIICLERAVEEDPYNLSALLALGVSNVNELNPQGALKTLEAWVQHNPKFHGLEIQVDEYSDGSLMDEVMQLMLQARAHDPSDSDVQVVLGVLYNVSKDYDAAVESFKAATDSRPDEYALWNKIGATLANSARSSEAIPAWASVEETFFRNDRKSLSSPRLFIALSRILDPACYCLFLLTKMPTTNVMSSFDRLRELEKKRFYKERKGQVPVMDAETLRELCLDNDGYETPELNDSLYAHFRGFQRIEGLEAYYTLKALWLESNGLSKIENLEALVNLRCLYLSKNLIERVENLHTLRELNTLDLSENRIQSLTGLAQLPNLLSLNASRNRLSSSADLRELAQCPLLNNVDISHNLIDDPETLSVLKAVPMLKALRITGNPVVSSTRSFRKTYIAALPQLSFLDRPIFPIERASVAAWEAGGIEAEREAKRAFVIQENEERRRSLQEFRDWQAQVRERRIKKLELERAQKLLKATPEAEPEDVDVDLRGFRAITKEEYAAMNTTERAKWDARIEEAHADSQLARYEVLGDGVARMGAKFWSTSVAQPPQQTVGAADLPPPLECEKDADRQAPSSGESELLEASSETEPPASSGIDASEDAKKPAAAEVEVADVVVQAVQNISLVAPDTADSAVREAAGETTSSDSEQTMASVEVEVVDVRVPVVEQRSVNSAAALSNSVTSPQPDLPPPAPVGALWPVGCGRIDVEPRETWAQLQQRASAAPFRLRPQSLPSAFAVLRHRRPAFHSDIVAEPRAPHPNVRYRADRHSAARMWTLLLALLLGGAAALAAFAAYGDALLTLLLRHFAGAAVGAKFSVSWSLREGSLELRELVLGRHVLPNLEPLAGLPFGLERLEMKRLLLVVPLWGHAVRLASGQPPDPERQRMESQLLVGGLRLGLTLDAAEKWMWQRDQNTERCKEALKLAAKARVARVNAWTASVVQKLKELASLREMIRKAEKAPSSNTDQPPLKPAFWHVWVDGLLDSFEFALQSFSLSIRDEYSGATVCIALDKFEMGRSGPCDSRRKRAVRMVGYEMFLNSKPGGSADACHLITPLSMEIGVFMPFIFQSLIMGQGTGERAFELEISFAEGQDFEVELRPAQAGMLLKLLQPINYYYDWQTAASIADDLACVQLTPIESEEYMSLFNEQWKLDNETGFLRRMYEGYKKKEDIVKRQTRLDELEAKVLASRLLYLRCLSLGWEIPSAGKPLPFVTEEDLERGNLRKFLENPVEHYVDEDKIPDTPPMFHQFRVAFKMTKMNLRLLEDSEKQLMTFFVHEVDFELRYRMAKVDKKDTAVEIALETVRFGLLDNREAPTNVFRQIMDRNPEAEDMMSVAVSQRGDGYMDVGVTFKHFSLLLVFDPLLYMMHKFLPAIGEDEEEQMRFIACEMADSMDSPEQRDAAKHLYVEDLPKPYSPLMLGGISLGSSILLQGCEFCLIGNSSTLKSPVLAFTADTKLRILSSERSEAVEIELVDVALTPCTLILRDDGIELEISDIGSILELEGEGVDFSMGYRLSVGDPSRESSKFSNGLPDGAGKSASSLWSVARKAASKRQVVEVDHPGIEEVEERSLTPHRRNRIKAGARRKLTMQMSDFALNLSDTDLGVLLSILASLNESLKEDIEVVKKREQGEARMKKARREVEEKRYMDRLKAEFKLRDTDGGGSLDVAEIRGLLLSATDCGNLTKSEFDATVADFVSIVDSDGSGDISLEEFESALSRDKILYTRLHHNVVAITGQEYVDPDMQRNKVPYLTGDSANTLANAAALATFWERFEEQIGASNTSLNGQRPVVVQKKMVRTFKNYDYAQEAWNRIVNPSLVKPGEQSPWLLSKEMDMGGRGDVIDQLLSSLKEDNHDQASLNPHSVAEQQLFVQTVVSTSFGGFYLRLIDEMLPLGVPAIETSLEELGIYANFSMWEGGSASTATDLQSRKRSKNNFGVAKVSFDVYGNYYNTKSRQVEPFMEFYQGILDIRKEPESPLEVIYSSDRYFQLNITSAFMEAVDTNMAAFSKVQHRAEAERPHVNEIGAIFWMLNECGVNIKYYMVAKKQTKERVREEVVTAITAVSTGEAHACMLLDRSEAEEYEQQSLKEKQLRKAFRDADQDGSGELDTEEVRSVLRSVYEEEDKQRKTSESRKSSAYKRSSSSILENEADFTKAVEDFIQLADTDKSGQVSWEEFKIAIAKSRATVGRYISVEIEGYKTIHGVPLMSIGQTQVYELTPLFEDIESEKSIAALYDRGVALLTKVEEPTRQELQKAYACLHRVKELNPNYEWIDSYYADCMRQYLPVLAAIHISVDGFYGLQVQVSGAENIRNGTTKDTELLMYNEQEEVAPCNPEQHDGAERFFMLPALGTISIPLDLVGAGSFAIRQIGETEWSNKLHLSVADQRLYKRMTKFEQLEAQKALRGESNGSVSSAKRVKEKLGTNAALPDPNEFVPAGKEVVYPSSSCIDNQPTVVIETVSTNNAQLGTWSLTIQPQLVLHNVLPCGVEYAIVQPDDCPADTLTSKGEFRVVDTSGKNKRSRAVKTLGQIDYFTYVNEVNSRKMYVESGKTIQVFGLDLNKPALMTMRLCASEENRSPTFSAPFMVHLEAEREEFNEDAFELLLDDGPSFIFHPQWEKNAARTVFFYAPFWIQNRSGLDLRFKLSRGRVCSIEEHRAFFPDAKEIPLLATAPPDKALISIRPFQETPRIYEGESLVSEKTKKYLPYFNKLGWSELEDMTTVGKKGELRPSGSGNYAFVLAFEVRAAPAQFFRSKIFVISPRFVFLNRVPRPLQMTPILLDKKGNRGRSRTEQANCTLKEGESAVVYQLRGPEKYIAGLRIRDMASDSQDVGEWSPNMPLFKLASKLSDPNVVYNMAEETVFWTRGSLGDGPVCSVRVHEVAETIFATVSDISANPNYRIENRSTRYSFRYVQHGSKTAEEIVVGPMESHSFAWEDPKGDLQLRVTATHWKVPTLVDFMQIGEVRNAPQGFYAEVYIDGSTRVFAMGDTKVFSDVRQRAFVSDWLSNTVIDVSMHGVGITLVDEQPQEIMNITMETIRFDSKAGSRRVSLMVHHVQFDDMTPHSAYPVVFAPLDSGFNSDKREGWLPGDGEKPFFTLSCETLPQSGIVIVNDFDLQLESMAVKLNLEYLIGLSNLLFQFIPGSDEATILQQGLEAKNAMLLLNVPFPDDSVSAGMLMYFKRWHMSEYDFDLVFDSLQEDKGEGISAILGTTMGSIVGGIAHVTPEFHFGEIIYQNRFFYEYDLIYDVVLKIVHSVIGQWYKIVGSVEMLGDPVGLATDIVDGFALAARQLKRDVKGKSRRKGESAVTVVQTVFGVPLRSIGKVSNGLGDVVKKATYFESQEDPNEPRHIPEGFVQGGKVLGKSIAYGVTGFVKEPVRGAKSGGVKGFAKGVGRGTLQLVASPVVGTLGVVEKLSQSVNNTTHLMDEKHFEGTRRPARNLQTGSLKQLSDSNVITEVEVHCLYIDGLPDNVNPKVVVRVYSQTDGYPAKELGEYKSSTMRHTGTPKYDQSWLVGVTSLDTFIEVNVYHKRKPLPKKRLGFVRFSMEDIYRDFESVPAKLLTDTNAKMHLKRRKRVRGSIISKLATASERPVEVRDDSWRQRLSRPPKSGSSILSEDENEGFEDYDQEVSVLSGNSICLDGTFPPSPVGIPLEECESEAKIYLSIRYINDMRRYA</sequence>
<dbReference type="InterPro" id="IPR000008">
    <property type="entry name" value="C2_dom"/>
</dbReference>
<feature type="region of interest" description="Disordered" evidence="16">
    <location>
        <begin position="1050"/>
        <end position="1109"/>
    </location>
</feature>
<dbReference type="GO" id="GO:0005509">
    <property type="term" value="F:calcium ion binding"/>
    <property type="evidence" value="ECO:0007669"/>
    <property type="project" value="InterPro"/>
</dbReference>
<feature type="domain" description="EF-hand" evidence="17">
    <location>
        <begin position="2651"/>
        <end position="2686"/>
    </location>
</feature>
<dbReference type="SMART" id="SM00365">
    <property type="entry name" value="LRR_SD22"/>
    <property type="match status" value="3"/>
</dbReference>
<dbReference type="GO" id="GO:0006281">
    <property type="term" value="P:DNA repair"/>
    <property type="evidence" value="ECO:0007669"/>
    <property type="project" value="UniProtKB-KW"/>
</dbReference>
<keyword evidence="11" id="KW-0106">Calcium</keyword>
<dbReference type="Pfam" id="PF25036">
    <property type="entry name" value="VPS13_VAB"/>
    <property type="match status" value="1"/>
</dbReference>
<dbReference type="EMBL" id="BSXW01012462">
    <property type="protein sequence ID" value="GMF65342.1"/>
    <property type="molecule type" value="Genomic_DNA"/>
</dbReference>
<feature type="domain" description="EF-hand" evidence="17">
    <location>
        <begin position="2189"/>
        <end position="2224"/>
    </location>
</feature>
<evidence type="ECO:0000256" key="2">
    <source>
        <dbReference type="ARBA" id="ARBA00004286"/>
    </source>
</evidence>
<proteinExistence type="inferred from homology"/>
<dbReference type="SMART" id="SM00054">
    <property type="entry name" value="EFh"/>
    <property type="match status" value="4"/>
</dbReference>
<evidence type="ECO:0000256" key="11">
    <source>
        <dbReference type="ARBA" id="ARBA00022837"/>
    </source>
</evidence>
<keyword evidence="6" id="KW-0158">Chromosome</keyword>
<feature type="compositionally biased region" description="Low complexity" evidence="16">
    <location>
        <begin position="1079"/>
        <end position="1098"/>
    </location>
</feature>
<dbReference type="Gene3D" id="3.80.10.10">
    <property type="entry name" value="Ribonuclease Inhibitor"/>
    <property type="match status" value="2"/>
</dbReference>
<feature type="region of interest" description="Disordered" evidence="16">
    <location>
        <begin position="2618"/>
        <end position="2640"/>
    </location>
</feature>
<keyword evidence="8" id="KW-0677">Repeat</keyword>
<keyword evidence="19" id="KW-1185">Reference proteome</keyword>
<dbReference type="PANTHER" id="PTHR10130:SF0">
    <property type="entry name" value="GH08708P"/>
    <property type="match status" value="1"/>
</dbReference>
<dbReference type="Pfam" id="PF13432">
    <property type="entry name" value="TPR_16"/>
    <property type="match status" value="1"/>
</dbReference>
<dbReference type="InterPro" id="IPR002048">
    <property type="entry name" value="EF_hand_dom"/>
</dbReference>
<keyword evidence="14" id="KW-0234">DNA repair</keyword>
<dbReference type="Gene3D" id="1.25.40.10">
    <property type="entry name" value="Tetratricopeptide repeat domain"/>
    <property type="match status" value="1"/>
</dbReference>